<proteinExistence type="predicted"/>
<dbReference type="AlphaFoldDB" id="A0A433A143"/>
<dbReference type="EMBL" id="RBNI01021864">
    <property type="protein sequence ID" value="RUO96349.1"/>
    <property type="molecule type" value="Genomic_DNA"/>
</dbReference>
<dbReference type="OrthoDB" id="10687727at2759"/>
<name>A0A433A143_9FUNG</name>
<sequence length="136" mass="15108">MEVYLSEMVNKAEMVLKLLIIEKRTNYTQLTPLLRRPRSLLLNQIKSTPPLEPLDLVLTHGMPCTDINDTTVLLGDLDGDILPGADVADADGLNEISARDKVIIGLVGERERQDALLLKVGLVDARKRARDDHWAA</sequence>
<comment type="caution">
    <text evidence="1">The sequence shown here is derived from an EMBL/GenBank/DDBJ whole genome shotgun (WGS) entry which is preliminary data.</text>
</comment>
<gene>
    <name evidence="1" type="ORF">BC936DRAFT_142175</name>
</gene>
<keyword evidence="2" id="KW-1185">Reference proteome</keyword>
<evidence type="ECO:0000313" key="1">
    <source>
        <dbReference type="EMBL" id="RUO96349.1"/>
    </source>
</evidence>
<evidence type="ECO:0000313" key="2">
    <source>
        <dbReference type="Proteomes" id="UP000268093"/>
    </source>
</evidence>
<dbReference type="Proteomes" id="UP000268093">
    <property type="component" value="Unassembled WGS sequence"/>
</dbReference>
<reference evidence="1 2" key="1">
    <citation type="journal article" date="2018" name="New Phytol.">
        <title>Phylogenomics of Endogonaceae and evolution of mycorrhizas within Mucoromycota.</title>
        <authorList>
            <person name="Chang Y."/>
            <person name="Desiro A."/>
            <person name="Na H."/>
            <person name="Sandor L."/>
            <person name="Lipzen A."/>
            <person name="Clum A."/>
            <person name="Barry K."/>
            <person name="Grigoriev I.V."/>
            <person name="Martin F.M."/>
            <person name="Stajich J.E."/>
            <person name="Smith M.E."/>
            <person name="Bonito G."/>
            <person name="Spatafora J.W."/>
        </authorList>
    </citation>
    <scope>NUCLEOTIDE SEQUENCE [LARGE SCALE GENOMIC DNA]</scope>
    <source>
        <strain evidence="1 2">GMNB39</strain>
    </source>
</reference>
<organism evidence="1 2">
    <name type="scientific">Jimgerdemannia flammicorona</name>
    <dbReference type="NCBI Taxonomy" id="994334"/>
    <lineage>
        <taxon>Eukaryota</taxon>
        <taxon>Fungi</taxon>
        <taxon>Fungi incertae sedis</taxon>
        <taxon>Mucoromycota</taxon>
        <taxon>Mucoromycotina</taxon>
        <taxon>Endogonomycetes</taxon>
        <taxon>Endogonales</taxon>
        <taxon>Endogonaceae</taxon>
        <taxon>Jimgerdemannia</taxon>
    </lineage>
</organism>
<accession>A0A433A143</accession>
<protein>
    <submittedName>
        <fullName evidence="1">Uncharacterized protein</fullName>
    </submittedName>
</protein>